<dbReference type="Proteomes" id="UP001165740">
    <property type="component" value="Chromosome 14"/>
</dbReference>
<feature type="transmembrane region" description="Helical" evidence="5">
    <location>
        <begin position="352"/>
        <end position="373"/>
    </location>
</feature>
<dbReference type="InterPro" id="IPR036259">
    <property type="entry name" value="MFS_trans_sf"/>
</dbReference>
<evidence type="ECO:0000259" key="6">
    <source>
        <dbReference type="PROSITE" id="PS50850"/>
    </source>
</evidence>
<dbReference type="OMA" id="IACMELP"/>
<dbReference type="GO" id="GO:0022857">
    <property type="term" value="F:transmembrane transporter activity"/>
    <property type="evidence" value="ECO:0007669"/>
    <property type="project" value="InterPro"/>
</dbReference>
<dbReference type="GO" id="GO:0016020">
    <property type="term" value="C:membrane"/>
    <property type="evidence" value="ECO:0007669"/>
    <property type="project" value="UniProtKB-SubCell"/>
</dbReference>
<protein>
    <submittedName>
        <fullName evidence="8">Organic cation transporter protein-like</fullName>
    </submittedName>
</protein>
<dbReference type="Gene3D" id="1.20.1250.20">
    <property type="entry name" value="MFS general substrate transporter like domains"/>
    <property type="match status" value="1"/>
</dbReference>
<organism evidence="7 8">
    <name type="scientific">Biomphalaria glabrata</name>
    <name type="common">Bloodfluke planorb</name>
    <name type="synonym">Freshwater snail</name>
    <dbReference type="NCBI Taxonomy" id="6526"/>
    <lineage>
        <taxon>Eukaryota</taxon>
        <taxon>Metazoa</taxon>
        <taxon>Spiralia</taxon>
        <taxon>Lophotrochozoa</taxon>
        <taxon>Mollusca</taxon>
        <taxon>Gastropoda</taxon>
        <taxon>Heterobranchia</taxon>
        <taxon>Euthyneura</taxon>
        <taxon>Panpulmonata</taxon>
        <taxon>Hygrophila</taxon>
        <taxon>Lymnaeoidea</taxon>
        <taxon>Planorbidae</taxon>
        <taxon>Biomphalaria</taxon>
    </lineage>
</organism>
<dbReference type="OrthoDB" id="6154409at2759"/>
<evidence type="ECO:0000256" key="5">
    <source>
        <dbReference type="SAM" id="Phobius"/>
    </source>
</evidence>
<evidence type="ECO:0000256" key="3">
    <source>
        <dbReference type="ARBA" id="ARBA00022989"/>
    </source>
</evidence>
<feature type="transmembrane region" description="Helical" evidence="5">
    <location>
        <begin position="20"/>
        <end position="38"/>
    </location>
</feature>
<feature type="transmembrane region" description="Helical" evidence="5">
    <location>
        <begin position="161"/>
        <end position="187"/>
    </location>
</feature>
<evidence type="ECO:0000256" key="4">
    <source>
        <dbReference type="ARBA" id="ARBA00023136"/>
    </source>
</evidence>
<feature type="domain" description="Major facilitator superfamily (MFS) profile" evidence="6">
    <location>
        <begin position="88"/>
        <end position="533"/>
    </location>
</feature>
<keyword evidence="2 5" id="KW-0812">Transmembrane</keyword>
<gene>
    <name evidence="8" type="primary">LOC106061720</name>
</gene>
<keyword evidence="3 5" id="KW-1133">Transmembrane helix</keyword>
<dbReference type="Pfam" id="PF00083">
    <property type="entry name" value="Sugar_tr"/>
    <property type="match status" value="1"/>
</dbReference>
<sequence length="560" mass="63549">MEQDDSRFDEVFRSLQWKGWYQVTRCSVLLLFSVILAFNQLSVIFIGNVPGYHCRELQSLNVTVNNVTLDVLSNASHRSYNVTYNQCSIDVRNATDVILSTDCKGYDYDEDVSKSFVSEWDLVCEKEVMSDNVQLFYMLGEIFASLFLCQLSDNYGRKPTLVWFSALALVTSILCAFPPNLIFLIVFKFLTGVFLSNACQSAYTLLTEMMPTDYRALPETIKAFFYMTAMLITCLIAFLIQDWHWVQMTLALLSAYVVILHWFSDESIIWLCATKKYTQAEEIIRKIARVNEIDPHEALEALKKMIVSRESQDKDTIVLNGTLSADEESSERERLIADDTIHWMDFVKNKNLLNLVLISSVLRFVATVGNQGLVFTSSSLTDNFYLGYSLGTLVEYPATLLFYLVVNRLGRKKCVYIFHYIAGTVLIISSLLLMPFAENLAGKFWLSFVLSLCGRWSISICYPAVVLYTLELFPTCVRNTGTGISDTASSVGTLISPYFRTLVRHVPWAPNVILGAMCVLAPLTIRGLPETKGRELPHTLEDMNKMMSKPQQEIKENSTN</sequence>
<accession>A0A9W2YWW9</accession>
<dbReference type="GeneID" id="106061720"/>
<feature type="transmembrane region" description="Helical" evidence="5">
    <location>
        <begin position="385"/>
        <end position="405"/>
    </location>
</feature>
<keyword evidence="4 5" id="KW-0472">Membrane</keyword>
<proteinExistence type="predicted"/>
<feature type="transmembrane region" description="Helical" evidence="5">
    <location>
        <begin position="223"/>
        <end position="240"/>
    </location>
</feature>
<reference evidence="8" key="1">
    <citation type="submission" date="2025-08" db="UniProtKB">
        <authorList>
            <consortium name="RefSeq"/>
        </authorList>
    </citation>
    <scope>IDENTIFICATION</scope>
</reference>
<feature type="transmembrane region" description="Helical" evidence="5">
    <location>
        <begin position="417"/>
        <end position="437"/>
    </location>
</feature>
<evidence type="ECO:0000256" key="1">
    <source>
        <dbReference type="ARBA" id="ARBA00004141"/>
    </source>
</evidence>
<dbReference type="SUPFAM" id="SSF103473">
    <property type="entry name" value="MFS general substrate transporter"/>
    <property type="match status" value="1"/>
</dbReference>
<keyword evidence="7" id="KW-1185">Reference proteome</keyword>
<dbReference type="RefSeq" id="XP_055867238.1">
    <property type="nucleotide sequence ID" value="XM_056011263.1"/>
</dbReference>
<comment type="subcellular location">
    <subcellularLocation>
        <location evidence="1">Membrane</location>
        <topology evidence="1">Multi-pass membrane protein</topology>
    </subcellularLocation>
</comment>
<dbReference type="AlphaFoldDB" id="A0A9W2YWW9"/>
<name>A0A9W2YWW9_BIOGL</name>
<feature type="transmembrane region" description="Helical" evidence="5">
    <location>
        <begin position="246"/>
        <end position="263"/>
    </location>
</feature>
<dbReference type="InterPro" id="IPR020846">
    <property type="entry name" value="MFS_dom"/>
</dbReference>
<dbReference type="InterPro" id="IPR005828">
    <property type="entry name" value="MFS_sugar_transport-like"/>
</dbReference>
<evidence type="ECO:0000256" key="2">
    <source>
        <dbReference type="ARBA" id="ARBA00022692"/>
    </source>
</evidence>
<dbReference type="PROSITE" id="PS50850">
    <property type="entry name" value="MFS"/>
    <property type="match status" value="1"/>
</dbReference>
<evidence type="ECO:0000313" key="8">
    <source>
        <dbReference type="RefSeq" id="XP_055867238.1"/>
    </source>
</evidence>
<evidence type="ECO:0000313" key="7">
    <source>
        <dbReference type="Proteomes" id="UP001165740"/>
    </source>
</evidence>
<dbReference type="PANTHER" id="PTHR24064">
    <property type="entry name" value="SOLUTE CARRIER FAMILY 22 MEMBER"/>
    <property type="match status" value="1"/>
</dbReference>